<dbReference type="Proteomes" id="UP000680365">
    <property type="component" value="Unassembled WGS sequence"/>
</dbReference>
<proteinExistence type="predicted"/>
<gene>
    <name evidence="1" type="ORF">VAMP_8n66</name>
</gene>
<dbReference type="EMBL" id="JAEDAM010000005">
    <property type="protein sequence ID" value="MBS8121578.1"/>
    <property type="molecule type" value="Genomic_DNA"/>
</dbReference>
<sequence>MELNNEIIEKINKSIIIKNEVKNLILQNWHKLSDFQKTNIIEMINESDDLNKKLIKNKK</sequence>
<evidence type="ECO:0000313" key="1">
    <source>
        <dbReference type="EMBL" id="MBS8121578.1"/>
    </source>
</evidence>
<name>A0ABS5QK50_9BACT</name>
<accession>A0ABS5QK50</accession>
<protein>
    <submittedName>
        <fullName evidence="1">Uncharacterized protein</fullName>
    </submittedName>
</protein>
<dbReference type="RefSeq" id="WP_213348193.1">
    <property type="nucleotide sequence ID" value="NZ_JAEDAM010000005.1"/>
</dbReference>
<keyword evidence="2" id="KW-1185">Reference proteome</keyword>
<comment type="caution">
    <text evidence="1">The sequence shown here is derived from an EMBL/GenBank/DDBJ whole genome shotgun (WGS) entry which is preliminary data.</text>
</comment>
<evidence type="ECO:0000313" key="2">
    <source>
        <dbReference type="Proteomes" id="UP000680365"/>
    </source>
</evidence>
<reference evidence="1 2" key="1">
    <citation type="journal article" date="2021" name="Nat. Commun.">
        <title>Reductive evolution and unique predatory mode in the CPR bacterium Vampirococcus lugosii.</title>
        <authorList>
            <person name="Moreira D."/>
            <person name="Zivanovic Y."/>
            <person name="Lopez-Archilla A.I."/>
            <person name="Iniesto M."/>
            <person name="Lopez-Garcia P."/>
        </authorList>
    </citation>
    <scope>NUCLEOTIDE SEQUENCE [LARGE SCALE GENOMIC DNA]</scope>
    <source>
        <strain evidence="1">Chiprana</strain>
    </source>
</reference>
<organism evidence="1 2">
    <name type="scientific">Candidatus Vampirococcus lugosii</name>
    <dbReference type="NCBI Taxonomy" id="2789015"/>
    <lineage>
        <taxon>Bacteria</taxon>
        <taxon>Candidatus Absconditibacteriota</taxon>
        <taxon>Vampirococcus</taxon>
    </lineage>
</organism>